<protein>
    <submittedName>
        <fullName evidence="4">Glutamate-1-semialdehyde 2,1-aminomutase</fullName>
        <ecNumber evidence="4">5.4.3.8</ecNumber>
    </submittedName>
</protein>
<dbReference type="EMBL" id="AP012204">
    <property type="protein sequence ID" value="BAK33278.1"/>
    <property type="molecule type" value="Genomic_DNA"/>
</dbReference>
<dbReference type="EC" id="5.4.3.8" evidence="4"/>
<evidence type="ECO:0000313" key="4">
    <source>
        <dbReference type="EMBL" id="BAK33278.1"/>
    </source>
</evidence>
<organism evidence="4 5">
    <name type="scientific">Microlunatus phosphovorus (strain ATCC 700054 / DSM 10555 / JCM 9379 / NBRC 101784 / NCIMB 13414 / VKM Ac-1990 / NM-1)</name>
    <dbReference type="NCBI Taxonomy" id="1032480"/>
    <lineage>
        <taxon>Bacteria</taxon>
        <taxon>Bacillati</taxon>
        <taxon>Actinomycetota</taxon>
        <taxon>Actinomycetes</taxon>
        <taxon>Propionibacteriales</taxon>
        <taxon>Propionibacteriaceae</taxon>
        <taxon>Microlunatus</taxon>
    </lineage>
</organism>
<dbReference type="AlphaFoldDB" id="F5XHY3"/>
<dbReference type="KEGG" id="mph:MLP_02640"/>
<evidence type="ECO:0000256" key="1">
    <source>
        <dbReference type="ARBA" id="ARBA00001933"/>
    </source>
</evidence>
<dbReference type="GO" id="GO:0030170">
    <property type="term" value="F:pyridoxal phosphate binding"/>
    <property type="evidence" value="ECO:0007669"/>
    <property type="project" value="InterPro"/>
</dbReference>
<dbReference type="SUPFAM" id="SSF53383">
    <property type="entry name" value="PLP-dependent transferases"/>
    <property type="match status" value="1"/>
</dbReference>
<dbReference type="InterPro" id="IPR015422">
    <property type="entry name" value="PyrdxlP-dep_Trfase_small"/>
</dbReference>
<comment type="similarity">
    <text evidence="3">Belongs to the class-III pyridoxal-phosphate-dependent aminotransferase family.</text>
</comment>
<dbReference type="eggNOG" id="COG0001">
    <property type="taxonomic scope" value="Bacteria"/>
</dbReference>
<dbReference type="GO" id="GO:0042286">
    <property type="term" value="F:glutamate-1-semialdehyde 2,1-aminomutase activity"/>
    <property type="evidence" value="ECO:0007669"/>
    <property type="project" value="UniProtKB-EC"/>
</dbReference>
<evidence type="ECO:0000256" key="3">
    <source>
        <dbReference type="RuleBase" id="RU003560"/>
    </source>
</evidence>
<name>F5XHY3_MICPN</name>
<comment type="cofactor">
    <cofactor evidence="1">
        <name>pyridoxal 5'-phosphate</name>
        <dbReference type="ChEBI" id="CHEBI:597326"/>
    </cofactor>
</comment>
<dbReference type="PANTHER" id="PTHR43713:SF3">
    <property type="entry name" value="GLUTAMATE-1-SEMIALDEHYDE 2,1-AMINOMUTASE 1, CHLOROPLASTIC-RELATED"/>
    <property type="match status" value="1"/>
</dbReference>
<evidence type="ECO:0000313" key="5">
    <source>
        <dbReference type="Proteomes" id="UP000007947"/>
    </source>
</evidence>
<keyword evidence="2 3" id="KW-0663">Pyridoxal phosphate</keyword>
<dbReference type="Gene3D" id="3.40.640.10">
    <property type="entry name" value="Type I PLP-dependent aspartate aminotransferase-like (Major domain)"/>
    <property type="match status" value="1"/>
</dbReference>
<dbReference type="GO" id="GO:0008483">
    <property type="term" value="F:transaminase activity"/>
    <property type="evidence" value="ECO:0007669"/>
    <property type="project" value="InterPro"/>
</dbReference>
<gene>
    <name evidence="4" type="primary">hemL</name>
    <name evidence="4" type="ordered locus">MLP_02640</name>
</gene>
<proteinExistence type="inferred from homology"/>
<dbReference type="RefSeq" id="WP_013861167.1">
    <property type="nucleotide sequence ID" value="NC_015635.1"/>
</dbReference>
<reference evidence="4 5" key="1">
    <citation type="submission" date="2011-05" db="EMBL/GenBank/DDBJ databases">
        <title>Whole genome sequence of Microlunatus phosphovorus NM-1.</title>
        <authorList>
            <person name="Hosoyama A."/>
            <person name="Sasaki K."/>
            <person name="Harada T."/>
            <person name="Igarashi R."/>
            <person name="Kawakoshi A."/>
            <person name="Sasagawa M."/>
            <person name="Fukada J."/>
            <person name="Nakamura S."/>
            <person name="Katano Y."/>
            <person name="Hanada S."/>
            <person name="Kamagata Y."/>
            <person name="Nakamura N."/>
            <person name="Yamazaki S."/>
            <person name="Fujita N."/>
        </authorList>
    </citation>
    <scope>NUCLEOTIDE SEQUENCE [LARGE SCALE GENOMIC DNA]</scope>
    <source>
        <strain evidence="5">ATCC 700054 / DSM 10555 / JCM 9379 / NBRC 101784 / NCIMB 13414 / VKM Ac-1990 / NM-1</strain>
    </source>
</reference>
<keyword evidence="5" id="KW-1185">Reference proteome</keyword>
<dbReference type="InterPro" id="IPR005814">
    <property type="entry name" value="Aminotrans_3"/>
</dbReference>
<dbReference type="PANTHER" id="PTHR43713">
    <property type="entry name" value="GLUTAMATE-1-SEMIALDEHYDE 2,1-AMINOMUTASE"/>
    <property type="match status" value="1"/>
</dbReference>
<dbReference type="InterPro" id="IPR015421">
    <property type="entry name" value="PyrdxlP-dep_Trfase_major"/>
</dbReference>
<dbReference type="HOGENOM" id="CLU_016922_1_5_11"/>
<sequence>MTVLQTVSRNLEYHQRVKRVLPGGVHYNFNMPWAEVPLHFVDGAGSRLRDMDGNEYLDLYARFGAMVLGHRNEDYLDALSEALERVLCVSHCDFDADALELMNTHIPSAEMVRFGLSGTEILQTALRLARAHTGRNRFLRFENHYHGNADNVMGGRVLDPARPVPVDFRGDYKGTAGRATDVMADQSFLLPWNDADRLEDFFQTYGETLAAVLTEPICVNGGSIEPLPGFLELLRRLCTEHGVVLIFDEMITGVRLGVGGAQKRLGVTPDLSTFGKAIGGGGVPVSAVVGKREIMGLLESKQVIHAGTYNGYPLGTAAVKATYEIFARDDEALLHAMHRRAAALQDILTLEAHRVGLPLVVQGPPGVSAFHCRATPLERPSDYDFELMGKDIILATAMQRHGVLISSISRMYPNAQLSEDDLDFFQPRARRAVAEAKQSIDDIYGL</sequence>
<dbReference type="InterPro" id="IPR015424">
    <property type="entry name" value="PyrdxlP-dep_Trfase"/>
</dbReference>
<dbReference type="Gene3D" id="3.90.1150.10">
    <property type="entry name" value="Aspartate Aminotransferase, domain 1"/>
    <property type="match status" value="1"/>
</dbReference>
<evidence type="ECO:0000256" key="2">
    <source>
        <dbReference type="ARBA" id="ARBA00022898"/>
    </source>
</evidence>
<keyword evidence="4" id="KW-0413">Isomerase</keyword>
<dbReference type="STRING" id="1032480.MLP_02640"/>
<accession>F5XHY3</accession>
<dbReference type="Pfam" id="PF00202">
    <property type="entry name" value="Aminotran_3"/>
    <property type="match status" value="1"/>
</dbReference>
<dbReference type="Proteomes" id="UP000007947">
    <property type="component" value="Chromosome"/>
</dbReference>